<feature type="non-terminal residue" evidence="5">
    <location>
        <position position="736"/>
    </location>
</feature>
<feature type="region of interest" description="Disordered" evidence="3">
    <location>
        <begin position="1"/>
        <end position="23"/>
    </location>
</feature>
<proteinExistence type="inferred from homology"/>
<evidence type="ECO:0000259" key="4">
    <source>
        <dbReference type="Pfam" id="PF12936"/>
    </source>
</evidence>
<dbReference type="AlphaFoldDB" id="A0AA36CRJ4"/>
<dbReference type="Pfam" id="PF05178">
    <property type="entry name" value="Kri1"/>
    <property type="match status" value="1"/>
</dbReference>
<feature type="compositionally biased region" description="Basic residues" evidence="3">
    <location>
        <begin position="712"/>
        <end position="723"/>
    </location>
</feature>
<feature type="compositionally biased region" description="Acidic residues" evidence="3">
    <location>
        <begin position="448"/>
        <end position="458"/>
    </location>
</feature>
<feature type="domain" description="Kri1-like C-terminal" evidence="4">
    <location>
        <begin position="494"/>
        <end position="580"/>
    </location>
</feature>
<feature type="region of interest" description="Disordered" evidence="3">
    <location>
        <begin position="311"/>
        <end position="346"/>
    </location>
</feature>
<dbReference type="GO" id="GO:0005730">
    <property type="term" value="C:nucleolus"/>
    <property type="evidence" value="ECO:0007669"/>
    <property type="project" value="TreeGrafter"/>
</dbReference>
<organism evidence="5 6">
    <name type="scientific">Mesorhabditis spiculigera</name>
    <dbReference type="NCBI Taxonomy" id="96644"/>
    <lineage>
        <taxon>Eukaryota</taxon>
        <taxon>Metazoa</taxon>
        <taxon>Ecdysozoa</taxon>
        <taxon>Nematoda</taxon>
        <taxon>Chromadorea</taxon>
        <taxon>Rhabditida</taxon>
        <taxon>Rhabditina</taxon>
        <taxon>Rhabditomorpha</taxon>
        <taxon>Rhabditoidea</taxon>
        <taxon>Rhabditidae</taxon>
        <taxon>Mesorhabditinae</taxon>
        <taxon>Mesorhabditis</taxon>
    </lineage>
</organism>
<reference evidence="5" key="1">
    <citation type="submission" date="2023-06" db="EMBL/GenBank/DDBJ databases">
        <authorList>
            <person name="Delattre M."/>
        </authorList>
    </citation>
    <scope>NUCLEOTIDE SEQUENCE</scope>
    <source>
        <strain evidence="5">AF72</strain>
    </source>
</reference>
<accession>A0AA36CRJ4</accession>
<gene>
    <name evidence="5" type="ORF">MSPICULIGERA_LOCUS11524</name>
</gene>
<feature type="compositionally biased region" description="Acidic residues" evidence="3">
    <location>
        <begin position="416"/>
        <end position="430"/>
    </location>
</feature>
<dbReference type="PANTHER" id="PTHR14490">
    <property type="entry name" value="ZINC FINGER, ZZ TYPE"/>
    <property type="match status" value="1"/>
</dbReference>
<dbReference type="Pfam" id="PF12936">
    <property type="entry name" value="Kri1_C"/>
    <property type="match status" value="1"/>
</dbReference>
<feature type="region of interest" description="Disordered" evidence="3">
    <location>
        <begin position="45"/>
        <end position="69"/>
    </location>
</feature>
<keyword evidence="6" id="KW-1185">Reference proteome</keyword>
<dbReference type="Proteomes" id="UP001177023">
    <property type="component" value="Unassembled WGS sequence"/>
</dbReference>
<feature type="region of interest" description="Disordered" evidence="3">
    <location>
        <begin position="396"/>
        <end position="482"/>
    </location>
</feature>
<evidence type="ECO:0000256" key="3">
    <source>
        <dbReference type="SAM" id="MobiDB-lite"/>
    </source>
</evidence>
<feature type="compositionally biased region" description="Basic and acidic residues" evidence="3">
    <location>
        <begin position="191"/>
        <end position="202"/>
    </location>
</feature>
<dbReference type="PANTHER" id="PTHR14490:SF5">
    <property type="entry name" value="PROTEIN KRI1 HOMOLOG"/>
    <property type="match status" value="1"/>
</dbReference>
<sequence length="736" mass="85408">MGKPNLFDDDDGDDQKPSSSFKINEAYAERYDNWRRLEEMQKMKDKYGNDIGEEEESSSESEPEWTADDEKDFLRTLGALKSNNSTIYDSKRTFFKVEVVAISLTVSFRRNWTPRRTRRKKEKPKAKDEKLYLRDYERKVVLEKEGKLDDEDDEIDDDAPKPEGYYEEQERIKRELKKALSAADGGEDGDLLVKREKSKGQKEEEDADFYEWLKKQEDEPIEGAEDLVPLKKAWNDPNIDAQDRFLRDYLLNKDYECGDDEAIPTYDQICDVANDEEELERQEQYETKYNFRFEEPDQEFIKQYPRTVAESIRKKDTARKDQRETIRERKKQEKDEKKKEIAEMKRMKKDEINKKLAKLRRLAGDDVPLSVDDLEGDFDPAEYDRRMKEVFDQHYYDNEEAIDNVEGLEKPVFSDMSDDEFDGDESDDPDNVQLGTLKQKPGPANPDVEGDEQEEEEESKFRGRMDASGRRKKRNSQFAEAVSRAKPLWNPKEKTFEEYFNEYYALDYEDILGDQRTRFHYRQVIANDFGLQVDEILDADDRQLNAWASVKKATAYRTDAEEKFDVNAYRRKAQDTQKKARLFATDFGGKKTKKLEETEQKVDVELQERVDVDDARKNNGAAGQAKTDAAKKSKTKKKKTEKSAQEAAGNDGIVEAKEKTKAPKTALKATNGAASTENDTKKKRTRKRKGAAPADALQIDDQRLAAYGLNPKKFKNKLRYGKKPRVEAGDAAEAAE</sequence>
<dbReference type="GO" id="GO:0000447">
    <property type="term" value="P:endonucleolytic cleavage in ITS1 to separate SSU-rRNA from 5.8S rRNA and LSU-rRNA from tricistronic rRNA transcript (SSU-rRNA, 5.8S rRNA, LSU-rRNA)"/>
    <property type="evidence" value="ECO:0007669"/>
    <property type="project" value="TreeGrafter"/>
</dbReference>
<evidence type="ECO:0000313" key="5">
    <source>
        <dbReference type="EMBL" id="CAJ0573156.1"/>
    </source>
</evidence>
<evidence type="ECO:0000256" key="2">
    <source>
        <dbReference type="ARBA" id="ARBA00017294"/>
    </source>
</evidence>
<feature type="compositionally biased region" description="Basic residues" evidence="3">
    <location>
        <begin position="681"/>
        <end position="690"/>
    </location>
</feature>
<feature type="compositionally biased region" description="Acidic residues" evidence="3">
    <location>
        <begin position="148"/>
        <end position="157"/>
    </location>
</feature>
<evidence type="ECO:0000313" key="6">
    <source>
        <dbReference type="Proteomes" id="UP001177023"/>
    </source>
</evidence>
<dbReference type="InterPro" id="IPR024626">
    <property type="entry name" value="Kri1-like_C"/>
</dbReference>
<protein>
    <recommendedName>
        <fullName evidence="2">Protein KRI1 homolog</fullName>
    </recommendedName>
</protein>
<dbReference type="GO" id="GO:0030686">
    <property type="term" value="C:90S preribosome"/>
    <property type="evidence" value="ECO:0007669"/>
    <property type="project" value="TreeGrafter"/>
</dbReference>
<name>A0AA36CRJ4_9BILA</name>
<dbReference type="EMBL" id="CATQJA010002614">
    <property type="protein sequence ID" value="CAJ0573156.1"/>
    <property type="molecule type" value="Genomic_DNA"/>
</dbReference>
<feature type="region of interest" description="Disordered" evidence="3">
    <location>
        <begin position="145"/>
        <end position="208"/>
    </location>
</feature>
<comment type="similarity">
    <text evidence="1">Belongs to the KRI1 family.</text>
</comment>
<dbReference type="InterPro" id="IPR018034">
    <property type="entry name" value="Kri1"/>
</dbReference>
<feature type="compositionally biased region" description="Acidic residues" evidence="3">
    <location>
        <begin position="51"/>
        <end position="69"/>
    </location>
</feature>
<feature type="region of interest" description="Disordered" evidence="3">
    <location>
        <begin position="613"/>
        <end position="736"/>
    </location>
</feature>
<comment type="caution">
    <text evidence="5">The sequence shown here is derived from an EMBL/GenBank/DDBJ whole genome shotgun (WGS) entry which is preliminary data.</text>
</comment>
<feature type="compositionally biased region" description="Basic and acidic residues" evidence="3">
    <location>
        <begin position="459"/>
        <end position="469"/>
    </location>
</feature>
<evidence type="ECO:0000256" key="1">
    <source>
        <dbReference type="ARBA" id="ARBA00007473"/>
    </source>
</evidence>